<reference evidence="5 6" key="1">
    <citation type="submission" date="2023-03" db="EMBL/GenBank/DDBJ databases">
        <title>Bacillus Genome Sequencing.</title>
        <authorList>
            <person name="Dunlap C."/>
        </authorList>
    </citation>
    <scope>NUCLEOTIDE SEQUENCE [LARGE SCALE GENOMIC DNA]</scope>
    <source>
        <strain evidence="5 6">B-23453</strain>
    </source>
</reference>
<keyword evidence="3" id="KW-0175">Coiled coil</keyword>
<keyword evidence="1" id="KW-0547">Nucleotide-binding</keyword>
<organism evidence="5 6">
    <name type="scientific">Heyndrickxia acidicola</name>
    <dbReference type="NCBI Taxonomy" id="209389"/>
    <lineage>
        <taxon>Bacteria</taxon>
        <taxon>Bacillati</taxon>
        <taxon>Bacillota</taxon>
        <taxon>Bacilli</taxon>
        <taxon>Bacillales</taxon>
        <taxon>Bacillaceae</taxon>
        <taxon>Heyndrickxia</taxon>
    </lineage>
</organism>
<name>A0ABU6MG66_9BACI</name>
<keyword evidence="2" id="KW-0067">ATP-binding</keyword>
<evidence type="ECO:0000313" key="6">
    <source>
        <dbReference type="Proteomes" id="UP001341444"/>
    </source>
</evidence>
<proteinExistence type="predicted"/>
<evidence type="ECO:0000256" key="3">
    <source>
        <dbReference type="SAM" id="Coils"/>
    </source>
</evidence>
<keyword evidence="6" id="KW-1185">Reference proteome</keyword>
<accession>A0ABU6MG66</accession>
<feature type="domain" description="ABC transporter" evidence="4">
    <location>
        <begin position="4"/>
        <end position="212"/>
    </location>
</feature>
<dbReference type="InterPro" id="IPR032781">
    <property type="entry name" value="ABC_tran_Xtn"/>
</dbReference>
<evidence type="ECO:0000259" key="4">
    <source>
        <dbReference type="PROSITE" id="PS50893"/>
    </source>
</evidence>
<dbReference type="Pfam" id="PF12848">
    <property type="entry name" value="ABC_tran_Xtn"/>
    <property type="match status" value="1"/>
</dbReference>
<protein>
    <submittedName>
        <fullName evidence="5">ABC-F type ribosomal protection protein</fullName>
    </submittedName>
</protein>
<dbReference type="RefSeq" id="WP_066268865.1">
    <property type="nucleotide sequence ID" value="NZ_JARMAB010000012.1"/>
</dbReference>
<evidence type="ECO:0000256" key="1">
    <source>
        <dbReference type="ARBA" id="ARBA00022741"/>
    </source>
</evidence>
<dbReference type="Proteomes" id="UP001341444">
    <property type="component" value="Unassembled WGS sequence"/>
</dbReference>
<dbReference type="Gene3D" id="3.40.50.300">
    <property type="entry name" value="P-loop containing nucleotide triphosphate hydrolases"/>
    <property type="match status" value="2"/>
</dbReference>
<dbReference type="SMART" id="SM00382">
    <property type="entry name" value="AAA"/>
    <property type="match status" value="2"/>
</dbReference>
<sequence>MNVMSVQGLSKSFGEREILKNIQFDIQKGEKIGLVGWNGAGKSTLMKMMIGELEPDKGVITFWPNDIRIGYLPQSLKTVPIFEQEWRESGNPLLQISSELGLRIGSDFEGEKLEHLSGGEQLKLALTRIWAKQPEFLVLDEPTNHLDMQGLGWLISEISAYPGSAIIISHDRYFLDQTVTSIFEIEDGELTVYKGNYSDYRAEKDRRRNQQARSYEKQQQKIKMIEQQVATLKQWSQKAHREAGKGGSLSENRQMGLREFERAKAKKKDKQLKSKLKRLELELSKNQVEKPKEEFAVDFQFEASEKRGKRILEAKGVSKQFGEQCLFEKSHFYLKNGEKAGLMGPNGAGKTTFIKMLLGEEPVTKGSLWKSDSLDIAYLSQDMGDLPLDKNVLDYFDLENWEQFTKVRTICANMGLSDEILTHPIGELSNGELTRMKLVKMMVEDHDMLILDEPTNHLDLPSREQLEETLKEYSGTILLVTHDRYMLEKLCDKLLVIENKKICRVEMGLRELEERQSARKQQDKKVQEEEIAIRDLKISQLLGEISMQKPGTEEYQRLDRELQSLMKKRAL</sequence>
<feature type="domain" description="ABC transporter" evidence="4">
    <location>
        <begin position="312"/>
        <end position="524"/>
    </location>
</feature>
<gene>
    <name evidence="5" type="primary">abc-f</name>
    <name evidence="5" type="ORF">P4T90_09995</name>
</gene>
<dbReference type="Pfam" id="PF00005">
    <property type="entry name" value="ABC_tran"/>
    <property type="match status" value="2"/>
</dbReference>
<dbReference type="InterPro" id="IPR027417">
    <property type="entry name" value="P-loop_NTPase"/>
</dbReference>
<dbReference type="CDD" id="cd03221">
    <property type="entry name" value="ABCF_EF-3"/>
    <property type="match status" value="2"/>
</dbReference>
<evidence type="ECO:0000256" key="2">
    <source>
        <dbReference type="ARBA" id="ARBA00022840"/>
    </source>
</evidence>
<dbReference type="InterPro" id="IPR003593">
    <property type="entry name" value="AAA+_ATPase"/>
</dbReference>
<comment type="caution">
    <text evidence="5">The sequence shown here is derived from an EMBL/GenBank/DDBJ whole genome shotgun (WGS) entry which is preliminary data.</text>
</comment>
<dbReference type="EMBL" id="JARMAB010000012">
    <property type="protein sequence ID" value="MED1203409.1"/>
    <property type="molecule type" value="Genomic_DNA"/>
</dbReference>
<dbReference type="PROSITE" id="PS50893">
    <property type="entry name" value="ABC_TRANSPORTER_2"/>
    <property type="match status" value="2"/>
</dbReference>
<dbReference type="SUPFAM" id="SSF52540">
    <property type="entry name" value="P-loop containing nucleoside triphosphate hydrolases"/>
    <property type="match status" value="2"/>
</dbReference>
<dbReference type="InterPro" id="IPR003439">
    <property type="entry name" value="ABC_transporter-like_ATP-bd"/>
</dbReference>
<feature type="coiled-coil region" evidence="3">
    <location>
        <begin position="262"/>
        <end position="289"/>
    </location>
</feature>
<dbReference type="InterPro" id="IPR051309">
    <property type="entry name" value="ABCF_ATPase"/>
</dbReference>
<evidence type="ECO:0000313" key="5">
    <source>
        <dbReference type="EMBL" id="MED1203409.1"/>
    </source>
</evidence>
<dbReference type="PANTHER" id="PTHR42855">
    <property type="entry name" value="ABC TRANSPORTER ATP-BINDING SUBUNIT"/>
    <property type="match status" value="1"/>
</dbReference>
<dbReference type="NCBIfam" id="NF000355">
    <property type="entry name" value="ribo_prot_ABC_F"/>
    <property type="match status" value="1"/>
</dbReference>
<dbReference type="PANTHER" id="PTHR42855:SF2">
    <property type="entry name" value="DRUG RESISTANCE ABC TRANSPORTER,ATP-BINDING PROTEIN"/>
    <property type="match status" value="1"/>
</dbReference>